<dbReference type="AlphaFoldDB" id="A0A9D4SH75"/>
<sequence>MTKEIEEFVIKSPREHPPISDVNFSEYIAKKFTVDNCNKTAIVTTIYLGVVFSPMTPANGPFEMSNHIHNARGTVLFVDRQRVEKILLPAMDNEKYCSAVKRT</sequence>
<reference evidence="1" key="2">
    <citation type="journal article" date="2021" name="World Allergy Organ. J.">
        <title>Chromosome-level assembly of Dermatophagoides farinae genome and transcriptome reveals two novel allergens Der f 37 and Der f 39.</title>
        <authorList>
            <person name="Chen J."/>
            <person name="Cai Z."/>
            <person name="Fan D."/>
            <person name="Hu J."/>
            <person name="Hou Y."/>
            <person name="He Y."/>
            <person name="Zhang Z."/>
            <person name="Zhao Z."/>
            <person name="Gao P."/>
            <person name="Hu W."/>
            <person name="Sun J."/>
            <person name="Li J."/>
            <person name="Ji K."/>
        </authorList>
    </citation>
    <scope>NUCLEOTIDE SEQUENCE</scope>
    <source>
        <strain evidence="1">JKM2019</strain>
    </source>
</reference>
<reference evidence="1" key="1">
    <citation type="submission" date="2020-06" db="EMBL/GenBank/DDBJ databases">
        <authorList>
            <person name="Ji K."/>
            <person name="Li J."/>
        </authorList>
    </citation>
    <scope>NUCLEOTIDE SEQUENCE</scope>
    <source>
        <strain evidence="1">JKM2019</strain>
        <tissue evidence="1">Whole body</tissue>
    </source>
</reference>
<dbReference type="EMBL" id="SDOV01000005">
    <property type="protein sequence ID" value="KAH7640960.1"/>
    <property type="molecule type" value="Genomic_DNA"/>
</dbReference>
<proteinExistence type="predicted"/>
<evidence type="ECO:0000313" key="1">
    <source>
        <dbReference type="EMBL" id="KAH7640960.1"/>
    </source>
</evidence>
<gene>
    <name evidence="1" type="ORF">HUG17_8429</name>
</gene>
<accession>A0A9D4SH75</accession>
<comment type="caution">
    <text evidence="1">The sequence shown here is derived from an EMBL/GenBank/DDBJ whole genome shotgun (WGS) entry which is preliminary data.</text>
</comment>
<name>A0A9D4SH75_DERFA</name>
<dbReference type="Proteomes" id="UP000828236">
    <property type="component" value="Unassembled WGS sequence"/>
</dbReference>
<organism evidence="1">
    <name type="scientific">Dermatophagoides farinae</name>
    <name type="common">American house dust mite</name>
    <dbReference type="NCBI Taxonomy" id="6954"/>
    <lineage>
        <taxon>Eukaryota</taxon>
        <taxon>Metazoa</taxon>
        <taxon>Ecdysozoa</taxon>
        <taxon>Arthropoda</taxon>
        <taxon>Chelicerata</taxon>
        <taxon>Arachnida</taxon>
        <taxon>Acari</taxon>
        <taxon>Acariformes</taxon>
        <taxon>Sarcoptiformes</taxon>
        <taxon>Astigmata</taxon>
        <taxon>Psoroptidia</taxon>
        <taxon>Analgoidea</taxon>
        <taxon>Pyroglyphidae</taxon>
        <taxon>Dermatophagoidinae</taxon>
        <taxon>Dermatophagoides</taxon>
    </lineage>
</organism>
<protein>
    <submittedName>
        <fullName evidence="1">Uncharacterized protein</fullName>
    </submittedName>
</protein>